<evidence type="ECO:0000259" key="2">
    <source>
        <dbReference type="PROSITE" id="PS51857"/>
    </source>
</evidence>
<keyword evidence="4" id="KW-1185">Reference proteome</keyword>
<dbReference type="SMART" id="SM00357">
    <property type="entry name" value="CSP"/>
    <property type="match status" value="1"/>
</dbReference>
<reference evidence="3 4" key="1">
    <citation type="submission" date="2018-10" db="EMBL/GenBank/DDBJ databases">
        <title>A high-quality apple genome assembly.</title>
        <authorList>
            <person name="Hu J."/>
        </authorList>
    </citation>
    <scope>NUCLEOTIDE SEQUENCE [LARGE SCALE GENOMIC DNA]</scope>
    <source>
        <strain evidence="4">cv. HFTH1</strain>
        <tissue evidence="3">Young leaf</tissue>
    </source>
</reference>
<dbReference type="SUPFAM" id="SSF50249">
    <property type="entry name" value="Nucleic acid-binding proteins"/>
    <property type="match status" value="1"/>
</dbReference>
<dbReference type="PRINTS" id="PR00050">
    <property type="entry name" value="COLDSHOCK"/>
</dbReference>
<dbReference type="PROSITE" id="PS51857">
    <property type="entry name" value="CSD_2"/>
    <property type="match status" value="1"/>
</dbReference>
<dbReference type="AlphaFoldDB" id="A0A498HSL5"/>
<organism evidence="3 4">
    <name type="scientific">Malus domestica</name>
    <name type="common">Apple</name>
    <name type="synonym">Pyrus malus</name>
    <dbReference type="NCBI Taxonomy" id="3750"/>
    <lineage>
        <taxon>Eukaryota</taxon>
        <taxon>Viridiplantae</taxon>
        <taxon>Streptophyta</taxon>
        <taxon>Embryophyta</taxon>
        <taxon>Tracheophyta</taxon>
        <taxon>Spermatophyta</taxon>
        <taxon>Magnoliopsida</taxon>
        <taxon>eudicotyledons</taxon>
        <taxon>Gunneridae</taxon>
        <taxon>Pentapetalae</taxon>
        <taxon>rosids</taxon>
        <taxon>fabids</taxon>
        <taxon>Rosales</taxon>
        <taxon>Rosaceae</taxon>
        <taxon>Amygdaloideae</taxon>
        <taxon>Maleae</taxon>
        <taxon>Malus</taxon>
    </lineage>
</organism>
<feature type="compositionally biased region" description="Gly residues" evidence="1">
    <location>
        <begin position="90"/>
        <end position="101"/>
    </location>
</feature>
<accession>A0A498HSL5</accession>
<dbReference type="Proteomes" id="UP000290289">
    <property type="component" value="Chromosome 16"/>
</dbReference>
<dbReference type="CDD" id="cd04458">
    <property type="entry name" value="CSP_CDS"/>
    <property type="match status" value="1"/>
</dbReference>
<protein>
    <recommendedName>
        <fullName evidence="2">CSD domain-containing protein</fullName>
    </recommendedName>
</protein>
<proteinExistence type="predicted"/>
<feature type="region of interest" description="Disordered" evidence="1">
    <location>
        <begin position="81"/>
        <end position="117"/>
    </location>
</feature>
<dbReference type="GO" id="GO:0003676">
    <property type="term" value="F:nucleic acid binding"/>
    <property type="evidence" value="ECO:0007669"/>
    <property type="project" value="InterPro"/>
</dbReference>
<dbReference type="Gene3D" id="2.40.50.140">
    <property type="entry name" value="Nucleic acid-binding proteins"/>
    <property type="match status" value="1"/>
</dbReference>
<evidence type="ECO:0000256" key="1">
    <source>
        <dbReference type="SAM" id="MobiDB-lite"/>
    </source>
</evidence>
<dbReference type="PROSITE" id="PS00352">
    <property type="entry name" value="CSD_1"/>
    <property type="match status" value="1"/>
</dbReference>
<comment type="caution">
    <text evidence="3">The sequence shown here is derived from an EMBL/GenBank/DDBJ whole genome shotgun (WGS) entry which is preliminary data.</text>
</comment>
<evidence type="ECO:0000313" key="4">
    <source>
        <dbReference type="Proteomes" id="UP000290289"/>
    </source>
</evidence>
<dbReference type="EMBL" id="RDQH01000342">
    <property type="protein sequence ID" value="RXH71873.1"/>
    <property type="molecule type" value="Genomic_DNA"/>
</dbReference>
<sequence>MAEERSTRKVRWFNDIKGYGFITPDNGGEDLFVHQSSIRSNDFHTVAKGESVEFFIDFSDDSKTKAVDVTGPNGAPLVDNKKETFDCSRGRGGGSGFGGGWRGDDRKNGGGAGGDGC</sequence>
<dbReference type="Pfam" id="PF00313">
    <property type="entry name" value="CSD"/>
    <property type="match status" value="1"/>
</dbReference>
<dbReference type="InterPro" id="IPR011129">
    <property type="entry name" value="CSD"/>
</dbReference>
<name>A0A498HSL5_MALDO</name>
<gene>
    <name evidence="3" type="ORF">DVH24_025374</name>
</gene>
<feature type="domain" description="CSD" evidence="2">
    <location>
        <begin position="5"/>
        <end position="71"/>
    </location>
</feature>
<dbReference type="PANTHER" id="PTHR46565">
    <property type="entry name" value="COLD SHOCK DOMAIN PROTEIN 2"/>
    <property type="match status" value="1"/>
</dbReference>
<dbReference type="STRING" id="3750.A0A498HSL5"/>
<evidence type="ECO:0000313" key="3">
    <source>
        <dbReference type="EMBL" id="RXH71873.1"/>
    </source>
</evidence>
<dbReference type="InterPro" id="IPR002059">
    <property type="entry name" value="CSP_DNA-bd"/>
</dbReference>
<dbReference type="InterPro" id="IPR012340">
    <property type="entry name" value="NA-bd_OB-fold"/>
</dbReference>
<dbReference type="InterPro" id="IPR019844">
    <property type="entry name" value="CSD_CS"/>
</dbReference>
<dbReference type="PANTHER" id="PTHR46565:SF20">
    <property type="entry name" value="COLD SHOCK DOMAIN-CONTAINING PROTEIN 4"/>
    <property type="match status" value="1"/>
</dbReference>